<evidence type="ECO:0000313" key="3">
    <source>
        <dbReference type="Proteomes" id="UP001195914"/>
    </source>
</evidence>
<comment type="caution">
    <text evidence="2">The sequence shown here is derived from an EMBL/GenBank/DDBJ whole genome shotgun (WGS) entry which is preliminary data.</text>
</comment>
<accession>A0AAD9GD60</accession>
<protein>
    <submittedName>
        <fullName evidence="2">Uncharacterized protein</fullName>
    </submittedName>
</protein>
<sequence>MTLDNQINADEEPLTDQTMEDRSLDPWKTDMADIPGPWRIFYPLALDDAVGLNPNTDIRPSVLFCDISGAVTGPEHPNSGQGSFVLDAKESIDVDDGTTYVHNRKLAMVLLSGKTYSNIRLALLGRIFYSKRYVLNELKGIVRMRAAVFVGQAFVESYRNSELAEALQRIQRRITVLDDQANEVNPLTWEYQPLNRRGSPFRWMHGTDEWKLLGPFTAHRVLGSTVTIPHEPMILDKYNDADIYNIVDPLKINRTKYTSFDKIEEETKRVIDTLFLTDKKSEFCIKDESYLNGLYEEVRLLQNRHM</sequence>
<dbReference type="Proteomes" id="UP001195914">
    <property type="component" value="Unassembled WGS sequence"/>
</dbReference>
<name>A0AAD9GD60_BABDI</name>
<reference evidence="2" key="1">
    <citation type="journal article" date="2014" name="Nucleic Acids Res.">
        <title>The evolutionary dynamics of variant antigen genes in Babesia reveal a history of genomic innovation underlying host-parasite interaction.</title>
        <authorList>
            <person name="Jackson A.P."/>
            <person name="Otto T.D."/>
            <person name="Darby A."/>
            <person name="Ramaprasad A."/>
            <person name="Xia D."/>
            <person name="Echaide I.E."/>
            <person name="Farber M."/>
            <person name="Gahlot S."/>
            <person name="Gamble J."/>
            <person name="Gupta D."/>
            <person name="Gupta Y."/>
            <person name="Jackson L."/>
            <person name="Malandrin L."/>
            <person name="Malas T.B."/>
            <person name="Moussa E."/>
            <person name="Nair M."/>
            <person name="Reid A.J."/>
            <person name="Sanders M."/>
            <person name="Sharma J."/>
            <person name="Tracey A."/>
            <person name="Quail M.A."/>
            <person name="Weir W."/>
            <person name="Wastling J.M."/>
            <person name="Hall N."/>
            <person name="Willadsen P."/>
            <person name="Lingelbach K."/>
            <person name="Shiels B."/>
            <person name="Tait A."/>
            <person name="Berriman M."/>
            <person name="Allred D.R."/>
            <person name="Pain A."/>
        </authorList>
    </citation>
    <scope>NUCLEOTIDE SEQUENCE</scope>
    <source>
        <strain evidence="2">1802A</strain>
    </source>
</reference>
<evidence type="ECO:0000313" key="2">
    <source>
        <dbReference type="EMBL" id="KAK1936239.1"/>
    </source>
</evidence>
<dbReference type="EMBL" id="JAHBMH010000044">
    <property type="protein sequence ID" value="KAK1936239.1"/>
    <property type="molecule type" value="Genomic_DNA"/>
</dbReference>
<feature type="region of interest" description="Disordered" evidence="1">
    <location>
        <begin position="1"/>
        <end position="20"/>
    </location>
</feature>
<dbReference type="AlphaFoldDB" id="A0AAD9GD60"/>
<proteinExistence type="predicted"/>
<keyword evidence="3" id="KW-1185">Reference proteome</keyword>
<organism evidence="2 3">
    <name type="scientific">Babesia divergens</name>
    <dbReference type="NCBI Taxonomy" id="32595"/>
    <lineage>
        <taxon>Eukaryota</taxon>
        <taxon>Sar</taxon>
        <taxon>Alveolata</taxon>
        <taxon>Apicomplexa</taxon>
        <taxon>Aconoidasida</taxon>
        <taxon>Piroplasmida</taxon>
        <taxon>Babesiidae</taxon>
        <taxon>Babesia</taxon>
    </lineage>
</organism>
<gene>
    <name evidence="2" type="ORF">X943_002299</name>
</gene>
<reference evidence="2" key="2">
    <citation type="submission" date="2021-05" db="EMBL/GenBank/DDBJ databases">
        <authorList>
            <person name="Pain A."/>
        </authorList>
    </citation>
    <scope>NUCLEOTIDE SEQUENCE</scope>
    <source>
        <strain evidence="2">1802A</strain>
    </source>
</reference>
<evidence type="ECO:0000256" key="1">
    <source>
        <dbReference type="SAM" id="MobiDB-lite"/>
    </source>
</evidence>